<dbReference type="PANTHER" id="PTHR43451:SF1">
    <property type="entry name" value="ACETYLTRANSFERASE"/>
    <property type="match status" value="1"/>
</dbReference>
<proteinExistence type="predicted"/>
<organism evidence="2 3">
    <name type="scientific">Ktedonosporobacter rubrisoli</name>
    <dbReference type="NCBI Taxonomy" id="2509675"/>
    <lineage>
        <taxon>Bacteria</taxon>
        <taxon>Bacillati</taxon>
        <taxon>Chloroflexota</taxon>
        <taxon>Ktedonobacteria</taxon>
        <taxon>Ktedonobacterales</taxon>
        <taxon>Ktedonosporobacteraceae</taxon>
        <taxon>Ktedonosporobacter</taxon>
    </lineage>
</organism>
<dbReference type="EMBL" id="CP035758">
    <property type="protein sequence ID" value="QBD79474.1"/>
    <property type="molecule type" value="Genomic_DNA"/>
</dbReference>
<dbReference type="InterPro" id="IPR052564">
    <property type="entry name" value="N-acetyltrans/Recomb-assoc"/>
</dbReference>
<dbReference type="InterPro" id="IPR016181">
    <property type="entry name" value="Acyl_CoA_acyltransferase"/>
</dbReference>
<protein>
    <submittedName>
        <fullName evidence="2">GNAT family N-acetyltransferase</fullName>
    </submittedName>
</protein>
<dbReference type="Gene3D" id="3.40.630.30">
    <property type="match status" value="1"/>
</dbReference>
<dbReference type="InterPro" id="IPR000182">
    <property type="entry name" value="GNAT_dom"/>
</dbReference>
<dbReference type="AlphaFoldDB" id="A0A4P6JVC6"/>
<feature type="domain" description="N-acetyltransferase" evidence="1">
    <location>
        <begin position="7"/>
        <end position="156"/>
    </location>
</feature>
<reference evidence="2 3" key="1">
    <citation type="submission" date="2019-01" db="EMBL/GenBank/DDBJ databases">
        <title>Ktedonosporobacter rubrisoli SCAWS-G2.</title>
        <authorList>
            <person name="Huang Y."/>
            <person name="Yan B."/>
        </authorList>
    </citation>
    <scope>NUCLEOTIDE SEQUENCE [LARGE SCALE GENOMIC DNA]</scope>
    <source>
        <strain evidence="2 3">SCAWS-G2</strain>
    </source>
</reference>
<dbReference type="OrthoDB" id="118465at2"/>
<dbReference type="CDD" id="cd04301">
    <property type="entry name" value="NAT_SF"/>
    <property type="match status" value="1"/>
</dbReference>
<dbReference type="Pfam" id="PF13673">
    <property type="entry name" value="Acetyltransf_10"/>
    <property type="match status" value="1"/>
</dbReference>
<gene>
    <name evidence="2" type="ORF">EPA93_27215</name>
</gene>
<dbReference type="PANTHER" id="PTHR43451">
    <property type="entry name" value="ACETYLTRANSFERASE (GNAT) FAMILY PROTEIN"/>
    <property type="match status" value="1"/>
</dbReference>
<evidence type="ECO:0000313" key="2">
    <source>
        <dbReference type="EMBL" id="QBD79474.1"/>
    </source>
</evidence>
<keyword evidence="2" id="KW-0808">Transferase</keyword>
<dbReference type="SUPFAM" id="SSF55729">
    <property type="entry name" value="Acyl-CoA N-acyltransferases (Nat)"/>
    <property type="match status" value="1"/>
</dbReference>
<name>A0A4P6JVC6_KTERU</name>
<evidence type="ECO:0000259" key="1">
    <source>
        <dbReference type="PROSITE" id="PS51186"/>
    </source>
</evidence>
<evidence type="ECO:0000313" key="3">
    <source>
        <dbReference type="Proteomes" id="UP000290365"/>
    </source>
</evidence>
<keyword evidence="3" id="KW-1185">Reference proteome</keyword>
<accession>A0A4P6JVC6</accession>
<sequence length="156" mass="18144">MQDMNTLLIRPCQLDEIPQILEIRQRIFLHFAPAVYSSKEVENLLEDFKTSELEEMIENKSLFVAEENHKIVGCGGWLGEAVRHMYVSPEETKKGIGSALLRVLEEDFKNRTNSSIIKAGVILYARPFYERNGYEFLQIDTNWDGSKFNRMQKKLL</sequence>
<dbReference type="Proteomes" id="UP000290365">
    <property type="component" value="Chromosome"/>
</dbReference>
<dbReference type="RefSeq" id="WP_129890526.1">
    <property type="nucleotide sequence ID" value="NZ_CP035758.1"/>
</dbReference>
<dbReference type="PROSITE" id="PS51186">
    <property type="entry name" value="GNAT"/>
    <property type="match status" value="1"/>
</dbReference>
<dbReference type="GO" id="GO:0016747">
    <property type="term" value="F:acyltransferase activity, transferring groups other than amino-acyl groups"/>
    <property type="evidence" value="ECO:0007669"/>
    <property type="project" value="InterPro"/>
</dbReference>
<dbReference type="KEGG" id="kbs:EPA93_27215"/>